<dbReference type="PROSITE" id="PS00211">
    <property type="entry name" value="ABC_TRANSPORTER_1"/>
    <property type="match status" value="1"/>
</dbReference>
<dbReference type="GO" id="GO:0055085">
    <property type="term" value="P:transmembrane transport"/>
    <property type="evidence" value="ECO:0007669"/>
    <property type="project" value="UniProtKB-ARBA"/>
</dbReference>
<dbReference type="InterPro" id="IPR003439">
    <property type="entry name" value="ABC_transporter-like_ATP-bd"/>
</dbReference>
<dbReference type="Gene3D" id="3.40.50.300">
    <property type="entry name" value="P-loop containing nucleotide triphosphate hydrolases"/>
    <property type="match status" value="1"/>
</dbReference>
<dbReference type="PANTHER" id="PTHR43776">
    <property type="entry name" value="TRANSPORT ATP-BINDING PROTEIN"/>
    <property type="match status" value="1"/>
</dbReference>
<dbReference type="SUPFAM" id="SSF52540">
    <property type="entry name" value="P-loop containing nucleoside triphosphate hydrolases"/>
    <property type="match status" value="1"/>
</dbReference>
<keyword evidence="2" id="KW-0813">Transport</keyword>
<dbReference type="RefSeq" id="WP_208925226.1">
    <property type="nucleotide sequence ID" value="NZ_LK996017.1"/>
</dbReference>
<dbReference type="InterPro" id="IPR003593">
    <property type="entry name" value="AAA+_ATPase"/>
</dbReference>
<name>A0A098AV07_DESHA</name>
<organism evidence="6">
    <name type="scientific">Desulfitobacterium hafniense</name>
    <name type="common">Desulfitobacterium frappieri</name>
    <dbReference type="NCBI Taxonomy" id="49338"/>
    <lineage>
        <taxon>Bacteria</taxon>
        <taxon>Bacillati</taxon>
        <taxon>Bacillota</taxon>
        <taxon>Clostridia</taxon>
        <taxon>Eubacteriales</taxon>
        <taxon>Desulfitobacteriaceae</taxon>
        <taxon>Desulfitobacterium</taxon>
    </lineage>
</organism>
<sequence length="204" mass="22959">MELEAKGICFRYTSKTAPILNNVDFTLKEGDKLALVGPSGCGKSTLAKILAGYIRPSGGTVLLDGKPLPDQGYSPVQMIYQHPELAVNPRWKMSKIIHECWTPNDELLKDMGIEKEWMSRWPTELSGGELQRFCVVRALGPETRFLICDEITTMLDVITQAQLWQTILEIAEKNRLGMIVVTHNSYLADKVCDRVIKLTDINHI</sequence>
<feature type="domain" description="ABC transporter" evidence="5">
    <location>
        <begin position="3"/>
        <end position="204"/>
    </location>
</feature>
<dbReference type="GO" id="GO:0016887">
    <property type="term" value="F:ATP hydrolysis activity"/>
    <property type="evidence" value="ECO:0007669"/>
    <property type="project" value="InterPro"/>
</dbReference>
<dbReference type="PATRIC" id="fig|49338.4.peg.522"/>
<gene>
    <name evidence="6" type="ORF">DPCES_0491</name>
</gene>
<evidence type="ECO:0000256" key="4">
    <source>
        <dbReference type="ARBA" id="ARBA00022840"/>
    </source>
</evidence>
<evidence type="ECO:0000259" key="5">
    <source>
        <dbReference type="PROSITE" id="PS50893"/>
    </source>
</evidence>
<protein>
    <submittedName>
        <fullName evidence="6">ABC-type dipeptide/oligopeptide/nickel transport system, ATPase component</fullName>
    </submittedName>
</protein>
<proteinExistence type="inferred from homology"/>
<comment type="similarity">
    <text evidence="1">Belongs to the ABC transporter superfamily.</text>
</comment>
<dbReference type="SMART" id="SM00382">
    <property type="entry name" value="AAA"/>
    <property type="match status" value="1"/>
</dbReference>
<keyword evidence="3" id="KW-0547">Nucleotide-binding</keyword>
<evidence type="ECO:0000256" key="1">
    <source>
        <dbReference type="ARBA" id="ARBA00005417"/>
    </source>
</evidence>
<dbReference type="PANTHER" id="PTHR43776:SF7">
    <property type="entry name" value="D,D-DIPEPTIDE TRANSPORT ATP-BINDING PROTEIN DDPF-RELATED"/>
    <property type="match status" value="1"/>
</dbReference>
<dbReference type="InterPro" id="IPR027417">
    <property type="entry name" value="P-loop_NTPase"/>
</dbReference>
<evidence type="ECO:0000313" key="6">
    <source>
        <dbReference type="EMBL" id="CDX00378.1"/>
    </source>
</evidence>
<dbReference type="InterPro" id="IPR050319">
    <property type="entry name" value="ABC_transp_ATP-bind"/>
</dbReference>
<dbReference type="InterPro" id="IPR017871">
    <property type="entry name" value="ABC_transporter-like_CS"/>
</dbReference>
<dbReference type="EMBL" id="LK996017">
    <property type="protein sequence ID" value="CDX00378.1"/>
    <property type="molecule type" value="Genomic_DNA"/>
</dbReference>
<evidence type="ECO:0000256" key="2">
    <source>
        <dbReference type="ARBA" id="ARBA00022448"/>
    </source>
</evidence>
<accession>A0A098AV07</accession>
<dbReference type="GO" id="GO:0005524">
    <property type="term" value="F:ATP binding"/>
    <property type="evidence" value="ECO:0007669"/>
    <property type="project" value="UniProtKB-KW"/>
</dbReference>
<dbReference type="AlphaFoldDB" id="A0A098AV07"/>
<dbReference type="Pfam" id="PF00005">
    <property type="entry name" value="ABC_tran"/>
    <property type="match status" value="1"/>
</dbReference>
<dbReference type="PROSITE" id="PS50893">
    <property type="entry name" value="ABC_TRANSPORTER_2"/>
    <property type="match status" value="1"/>
</dbReference>
<evidence type="ECO:0000256" key="3">
    <source>
        <dbReference type="ARBA" id="ARBA00022741"/>
    </source>
</evidence>
<reference evidence="6" key="1">
    <citation type="submission" date="2014-07" db="EMBL/GenBank/DDBJ databases">
        <authorList>
            <person name="Hornung V.Bastian."/>
        </authorList>
    </citation>
    <scope>NUCLEOTIDE SEQUENCE</scope>
    <source>
        <strain evidence="6">PCE-S</strain>
    </source>
</reference>
<keyword evidence="4" id="KW-0067">ATP-binding</keyword>